<feature type="modified residue" description="4-aspartylphosphate" evidence="6">
    <location>
        <position position="67"/>
    </location>
</feature>
<dbReference type="Proteomes" id="UP000198600">
    <property type="component" value="Chromosome I"/>
</dbReference>
<evidence type="ECO:0000256" key="4">
    <source>
        <dbReference type="ARBA" id="ARBA00023125"/>
    </source>
</evidence>
<dbReference type="InterPro" id="IPR011006">
    <property type="entry name" value="CheY-like_superfamily"/>
</dbReference>
<dbReference type="AlphaFoldDB" id="A0A1H2MSJ6"/>
<dbReference type="InterPro" id="IPR001789">
    <property type="entry name" value="Sig_transdc_resp-reg_receiver"/>
</dbReference>
<evidence type="ECO:0000259" key="9">
    <source>
        <dbReference type="PROSITE" id="PS51755"/>
    </source>
</evidence>
<evidence type="ECO:0000256" key="7">
    <source>
        <dbReference type="PROSITE-ProRule" id="PRU01091"/>
    </source>
</evidence>
<dbReference type="InterPro" id="IPR006291">
    <property type="entry name" value="CusR-like"/>
</dbReference>
<evidence type="ECO:0000313" key="11">
    <source>
        <dbReference type="Proteomes" id="UP000198600"/>
    </source>
</evidence>
<protein>
    <submittedName>
        <fullName evidence="10">Two-component system, OmpR family, copper resistance phosphate regulon response regulator CusR</fullName>
    </submittedName>
</protein>
<dbReference type="EMBL" id="LT629802">
    <property type="protein sequence ID" value="SDU95526.1"/>
    <property type="molecule type" value="Genomic_DNA"/>
</dbReference>
<dbReference type="PANTHER" id="PTHR48111:SF41">
    <property type="entry name" value="TRANSCRIPTIONAL REGULATORY PROTEIN CUSR-RELATED"/>
    <property type="match status" value="1"/>
</dbReference>
<dbReference type="CDD" id="cd00383">
    <property type="entry name" value="trans_reg_C"/>
    <property type="match status" value="1"/>
</dbReference>
<dbReference type="Gene3D" id="6.10.250.690">
    <property type="match status" value="1"/>
</dbReference>
<evidence type="ECO:0000256" key="1">
    <source>
        <dbReference type="ARBA" id="ARBA00022553"/>
    </source>
</evidence>
<dbReference type="NCBIfam" id="TIGR01387">
    <property type="entry name" value="cztR_silR_copR"/>
    <property type="match status" value="1"/>
</dbReference>
<dbReference type="InterPro" id="IPR001867">
    <property type="entry name" value="OmpR/PhoB-type_DNA-bd"/>
</dbReference>
<dbReference type="InterPro" id="IPR036388">
    <property type="entry name" value="WH-like_DNA-bd_sf"/>
</dbReference>
<dbReference type="PROSITE" id="PS50110">
    <property type="entry name" value="RESPONSE_REGULATORY"/>
    <property type="match status" value="1"/>
</dbReference>
<keyword evidence="5" id="KW-0804">Transcription</keyword>
<dbReference type="Gene3D" id="3.40.50.2300">
    <property type="match status" value="1"/>
</dbReference>
<dbReference type="InterPro" id="IPR039420">
    <property type="entry name" value="WalR-like"/>
</dbReference>
<dbReference type="SMART" id="SM00862">
    <property type="entry name" value="Trans_reg_C"/>
    <property type="match status" value="1"/>
</dbReference>
<reference evidence="11" key="1">
    <citation type="submission" date="2016-10" db="EMBL/GenBank/DDBJ databases">
        <authorList>
            <person name="Varghese N."/>
            <person name="Submissions S."/>
        </authorList>
    </citation>
    <scope>NUCLEOTIDE SEQUENCE [LARGE SCALE GENOMIC DNA]</scope>
    <source>
        <strain evidence="11">LMG 2223</strain>
    </source>
</reference>
<dbReference type="PANTHER" id="PTHR48111">
    <property type="entry name" value="REGULATOR OF RPOS"/>
    <property type="match status" value="1"/>
</dbReference>
<feature type="DNA-binding region" description="OmpR/PhoB-type" evidence="7">
    <location>
        <begin position="139"/>
        <end position="237"/>
    </location>
</feature>
<dbReference type="GO" id="GO:0000156">
    <property type="term" value="F:phosphorelay response regulator activity"/>
    <property type="evidence" value="ECO:0007669"/>
    <property type="project" value="TreeGrafter"/>
</dbReference>
<evidence type="ECO:0000313" key="10">
    <source>
        <dbReference type="EMBL" id="SDU95526.1"/>
    </source>
</evidence>
<gene>
    <name evidence="10" type="ORF">SAMN05216202_2197</name>
</gene>
<evidence type="ECO:0000256" key="2">
    <source>
        <dbReference type="ARBA" id="ARBA00023012"/>
    </source>
</evidence>
<proteinExistence type="predicted"/>
<dbReference type="GO" id="GO:0000976">
    <property type="term" value="F:transcription cis-regulatory region binding"/>
    <property type="evidence" value="ECO:0007669"/>
    <property type="project" value="TreeGrafter"/>
</dbReference>
<keyword evidence="2" id="KW-0902">Two-component regulatory system</keyword>
<dbReference type="GO" id="GO:0032993">
    <property type="term" value="C:protein-DNA complex"/>
    <property type="evidence" value="ECO:0007669"/>
    <property type="project" value="TreeGrafter"/>
</dbReference>
<dbReference type="FunFam" id="1.10.10.10:FF:000005">
    <property type="entry name" value="Two-component system response regulator"/>
    <property type="match status" value="1"/>
</dbReference>
<evidence type="ECO:0000259" key="8">
    <source>
        <dbReference type="PROSITE" id="PS50110"/>
    </source>
</evidence>
<dbReference type="FunFam" id="3.40.50.2300:FF:000001">
    <property type="entry name" value="DNA-binding response regulator PhoB"/>
    <property type="match status" value="1"/>
</dbReference>
<dbReference type="Pfam" id="PF00486">
    <property type="entry name" value="Trans_reg_C"/>
    <property type="match status" value="1"/>
</dbReference>
<keyword evidence="4 7" id="KW-0238">DNA-binding</keyword>
<dbReference type="Pfam" id="PF00072">
    <property type="entry name" value="Response_reg"/>
    <property type="match status" value="1"/>
</dbReference>
<dbReference type="GO" id="GO:0005829">
    <property type="term" value="C:cytosol"/>
    <property type="evidence" value="ECO:0007669"/>
    <property type="project" value="TreeGrafter"/>
</dbReference>
<sequence>MSRAESRHEETRAHLTMHILLIEDDTKTGEYLKKGLGESGYNVDWTQHGADGLHMALHTTYDLIVLDVMLPGIDGFQIIELLRARQDVPVLFLTARDQLHDRIRGLELGADDYLVKPFSFTELLLRIRTILRRGVVREADHFHLADLELDLVRRRVTRQQQVIVLTNKEFALLHLFLRRAGDVLSRTQIASEVWDMNFDSDTNVVDVAVKRLRSKVDQPYSNKLIHTIRGIGYVCEVRPCGPDANPL</sequence>
<keyword evidence="3" id="KW-0805">Transcription regulation</keyword>
<dbReference type="PROSITE" id="PS51755">
    <property type="entry name" value="OMPR_PHOB"/>
    <property type="match status" value="1"/>
</dbReference>
<organism evidence="10 11">
    <name type="scientific">Pseudomonas mucidolens</name>
    <dbReference type="NCBI Taxonomy" id="46679"/>
    <lineage>
        <taxon>Bacteria</taxon>
        <taxon>Pseudomonadati</taxon>
        <taxon>Pseudomonadota</taxon>
        <taxon>Gammaproteobacteria</taxon>
        <taxon>Pseudomonadales</taxon>
        <taxon>Pseudomonadaceae</taxon>
        <taxon>Pseudomonas</taxon>
    </lineage>
</organism>
<dbReference type="CDD" id="cd19935">
    <property type="entry name" value="REC_OmpR_CusR-like"/>
    <property type="match status" value="1"/>
</dbReference>
<name>A0A1H2MSJ6_9PSED</name>
<evidence type="ECO:0000256" key="6">
    <source>
        <dbReference type="PROSITE-ProRule" id="PRU00169"/>
    </source>
</evidence>
<evidence type="ECO:0000256" key="3">
    <source>
        <dbReference type="ARBA" id="ARBA00023015"/>
    </source>
</evidence>
<feature type="domain" description="OmpR/PhoB-type" evidence="9">
    <location>
        <begin position="139"/>
        <end position="237"/>
    </location>
</feature>
<dbReference type="SUPFAM" id="SSF52172">
    <property type="entry name" value="CheY-like"/>
    <property type="match status" value="1"/>
</dbReference>
<keyword evidence="11" id="KW-1185">Reference proteome</keyword>
<feature type="domain" description="Response regulatory" evidence="8">
    <location>
        <begin position="18"/>
        <end position="131"/>
    </location>
</feature>
<dbReference type="STRING" id="46679.SAMN05216202_2197"/>
<dbReference type="GO" id="GO:0006355">
    <property type="term" value="P:regulation of DNA-templated transcription"/>
    <property type="evidence" value="ECO:0007669"/>
    <property type="project" value="InterPro"/>
</dbReference>
<dbReference type="Gene3D" id="1.10.10.10">
    <property type="entry name" value="Winged helix-like DNA-binding domain superfamily/Winged helix DNA-binding domain"/>
    <property type="match status" value="1"/>
</dbReference>
<accession>A0A1H2MSJ6</accession>
<keyword evidence="1 6" id="KW-0597">Phosphoprotein</keyword>
<evidence type="ECO:0000256" key="5">
    <source>
        <dbReference type="ARBA" id="ARBA00023163"/>
    </source>
</evidence>
<dbReference type="SMART" id="SM00448">
    <property type="entry name" value="REC"/>
    <property type="match status" value="1"/>
</dbReference>